<dbReference type="PANTHER" id="PTHR40980:SF3">
    <property type="entry name" value="TONB-DEPENDENT RECEPTOR-LIKE BETA-BARREL DOMAIN-CONTAINING PROTEIN"/>
    <property type="match status" value="1"/>
</dbReference>
<evidence type="ECO:0000256" key="4">
    <source>
        <dbReference type="ARBA" id="ARBA00023004"/>
    </source>
</evidence>
<name>A0ABP7EG64_9SPHN</name>
<organism evidence="10 11">
    <name type="scientific">Sphingomonas cynarae</name>
    <dbReference type="NCBI Taxonomy" id="930197"/>
    <lineage>
        <taxon>Bacteria</taxon>
        <taxon>Pseudomonadati</taxon>
        <taxon>Pseudomonadota</taxon>
        <taxon>Alphaproteobacteria</taxon>
        <taxon>Sphingomonadales</taxon>
        <taxon>Sphingomonadaceae</taxon>
        <taxon>Sphingomonas</taxon>
    </lineage>
</organism>
<dbReference type="InterPro" id="IPR010104">
    <property type="entry name" value="TonB_rcpt_bac"/>
</dbReference>
<evidence type="ECO:0000259" key="9">
    <source>
        <dbReference type="SMART" id="SM00965"/>
    </source>
</evidence>
<keyword evidence="6" id="KW-0998">Cell outer membrane</keyword>
<dbReference type="SUPFAM" id="SSF56935">
    <property type="entry name" value="Porins"/>
    <property type="match status" value="1"/>
</dbReference>
<evidence type="ECO:0000256" key="8">
    <source>
        <dbReference type="SAM" id="SignalP"/>
    </source>
</evidence>
<dbReference type="Gene3D" id="3.55.50.30">
    <property type="match status" value="1"/>
</dbReference>
<keyword evidence="2" id="KW-0813">Transport</keyword>
<evidence type="ECO:0000256" key="6">
    <source>
        <dbReference type="ARBA" id="ARBA00023237"/>
    </source>
</evidence>
<protein>
    <submittedName>
        <fullName evidence="10">TonB-dependent receptor</fullName>
    </submittedName>
</protein>
<reference evidence="11" key="1">
    <citation type="journal article" date="2019" name="Int. J. Syst. Evol. Microbiol.">
        <title>The Global Catalogue of Microorganisms (GCM) 10K type strain sequencing project: providing services to taxonomists for standard genome sequencing and annotation.</title>
        <authorList>
            <consortium name="The Broad Institute Genomics Platform"/>
            <consortium name="The Broad Institute Genome Sequencing Center for Infectious Disease"/>
            <person name="Wu L."/>
            <person name="Ma J."/>
        </authorList>
    </citation>
    <scope>NUCLEOTIDE SEQUENCE [LARGE SCALE GENOMIC DNA]</scope>
    <source>
        <strain evidence="11">JCM 17498</strain>
    </source>
</reference>
<evidence type="ECO:0000256" key="5">
    <source>
        <dbReference type="ARBA" id="ARBA00023136"/>
    </source>
</evidence>
<proteinExistence type="inferred from homology"/>
<dbReference type="NCBIfam" id="TIGR01782">
    <property type="entry name" value="TonB-Xanth-Caul"/>
    <property type="match status" value="1"/>
</dbReference>
<dbReference type="CDD" id="cd01347">
    <property type="entry name" value="ligand_gated_channel"/>
    <property type="match status" value="1"/>
</dbReference>
<keyword evidence="3" id="KW-0406">Ion transport</keyword>
<dbReference type="Pfam" id="PF07715">
    <property type="entry name" value="Plug"/>
    <property type="match status" value="1"/>
</dbReference>
<dbReference type="Gene3D" id="2.40.170.20">
    <property type="entry name" value="TonB-dependent receptor, beta-barrel domain"/>
    <property type="match status" value="1"/>
</dbReference>
<evidence type="ECO:0000256" key="3">
    <source>
        <dbReference type="ARBA" id="ARBA00022496"/>
    </source>
</evidence>
<dbReference type="Gene3D" id="2.170.130.10">
    <property type="entry name" value="TonB-dependent receptor, plug domain"/>
    <property type="match status" value="1"/>
</dbReference>
<keyword evidence="10" id="KW-0675">Receptor</keyword>
<dbReference type="Pfam" id="PF07660">
    <property type="entry name" value="STN"/>
    <property type="match status" value="1"/>
</dbReference>
<feature type="signal peptide" evidence="8">
    <location>
        <begin position="1"/>
        <end position="20"/>
    </location>
</feature>
<keyword evidence="5 7" id="KW-0472">Membrane</keyword>
<comment type="caution">
    <text evidence="10">The sequence shown here is derived from an EMBL/GenBank/DDBJ whole genome shotgun (WGS) entry which is preliminary data.</text>
</comment>
<dbReference type="InterPro" id="IPR012910">
    <property type="entry name" value="Plug_dom"/>
</dbReference>
<evidence type="ECO:0000313" key="10">
    <source>
        <dbReference type="EMBL" id="GAA3718390.1"/>
    </source>
</evidence>
<accession>A0ABP7EG64</accession>
<keyword evidence="8" id="KW-0732">Signal</keyword>
<dbReference type="PANTHER" id="PTHR40980">
    <property type="entry name" value="PLUG DOMAIN-CONTAINING PROTEIN"/>
    <property type="match status" value="1"/>
</dbReference>
<dbReference type="InterPro" id="IPR036942">
    <property type="entry name" value="Beta-barrel_TonB_sf"/>
</dbReference>
<keyword evidence="7" id="KW-0798">TonB box</keyword>
<dbReference type="Pfam" id="PF00593">
    <property type="entry name" value="TonB_dep_Rec_b-barrel"/>
    <property type="match status" value="1"/>
</dbReference>
<sequence>MICAGLSSLAIALAATPAVASARMPASWTTPGNFAIPAGDLRSSISLYSRATGIQVVIAANDAAGRRSAAVRGRTTAQAALTTMLRGTGLVARMQGDLVVLQQETVSAGAYPVSTQATGGDEAEESSDIVVTGLRKSLESAIAARRDAIGLTDSIFAKDIAAFPDTNVAESIQRIPGVQITRDAGEGRQIAVRGLNADFTRVRLNGMEALATTGTTDQRGAVNRSRSFDFNIFASELFSRIDVVKARSPSLDEGGIAATVDLHTLRPFDNPGFHVVASGQAFWATRTDDVGPRAALVVSKTTDDGVWGALVSAAYSRRQVIEDGHQTLRWATGGWTLANVASTIDPALRGRLNTPASRIVQPDQLFYPRTPRYFIFDHDQKRLGLTGAFQFRPSDALHVNLDVLYARLKSSRLEYFLDAQSFSRTDAAGLPQTTIKNMVVDGNDIVAAEFGNVDNRMDNRRDLNDTKFHQIALTTTWKPTDRLTIDLLAGVEGSDYSVDTRTLQMLTNNRDFSYDYRPNDRVPVMTYGFSLTDPSAVALDVYRPRINVVDNDYRVGKLDLAWRENDAVTMKAGAAYTRYIFDTAEFGQDVTSVRGRAVADLLHATSPYTFGKALDRPTGTPSQWLYVDFDKALPLVDPNSTALTRNPQNDRRVKEEVLAGYGQLDLTGEIGGLALRADAGVRVARTRTTATGAVIVAGVAQPVTFERQYTDWLPSANMVLELSRKVQLRASANRNITRPTLTSLTPGGQVQVNTRTVSVGNPDLNPFRADSLDLALEFYPSRDGFFAIGPFYKKIGSFITNRTTEQTYAASGYPIAFLGDQKVAQPDSRFLFTQPVNGEGTSLKGLEVIAQQAFTFLPGIFRHLGASANYTYTSSKTDYQISPTQTVRDSLIGLSRHSANATLYYETPVYGGRVSANYRSRYLTAVPGANDNDIAGVNAATYVDASLFWNVTPRFTVTLEGVNLTNQAEDQFVDSSDRVSSYARSGRQLLAGVRWRM</sequence>
<evidence type="ECO:0000256" key="7">
    <source>
        <dbReference type="RuleBase" id="RU003357"/>
    </source>
</evidence>
<dbReference type="Proteomes" id="UP001500523">
    <property type="component" value="Unassembled WGS sequence"/>
</dbReference>
<keyword evidence="11" id="KW-1185">Reference proteome</keyword>
<dbReference type="InterPro" id="IPR011662">
    <property type="entry name" value="Secretin/TonB_short_N"/>
</dbReference>
<dbReference type="EMBL" id="BAABBF010000007">
    <property type="protein sequence ID" value="GAA3718390.1"/>
    <property type="molecule type" value="Genomic_DNA"/>
</dbReference>
<feature type="domain" description="Secretin/TonB short N-terminal" evidence="9">
    <location>
        <begin position="54"/>
        <end position="104"/>
    </location>
</feature>
<keyword evidence="4" id="KW-0408">Iron</keyword>
<comment type="subcellular location">
    <subcellularLocation>
        <location evidence="1 7">Cell outer membrane</location>
    </subcellularLocation>
</comment>
<gene>
    <name evidence="10" type="ORF">GCM10022268_28390</name>
</gene>
<evidence type="ECO:0000256" key="2">
    <source>
        <dbReference type="ARBA" id="ARBA00022448"/>
    </source>
</evidence>
<dbReference type="InterPro" id="IPR037066">
    <property type="entry name" value="Plug_dom_sf"/>
</dbReference>
<keyword evidence="3" id="KW-0410">Iron transport</keyword>
<evidence type="ECO:0000313" key="11">
    <source>
        <dbReference type="Proteomes" id="UP001500523"/>
    </source>
</evidence>
<dbReference type="InterPro" id="IPR000531">
    <property type="entry name" value="Beta-barrel_TonB"/>
</dbReference>
<evidence type="ECO:0000256" key="1">
    <source>
        <dbReference type="ARBA" id="ARBA00004442"/>
    </source>
</evidence>
<comment type="similarity">
    <text evidence="7">Belongs to the TonB-dependent receptor family.</text>
</comment>
<feature type="chain" id="PRO_5047516968" evidence="8">
    <location>
        <begin position="21"/>
        <end position="997"/>
    </location>
</feature>
<dbReference type="SMART" id="SM00965">
    <property type="entry name" value="STN"/>
    <property type="match status" value="1"/>
</dbReference>